<accession>A0A834WUX7</accession>
<evidence type="ECO:0000313" key="1">
    <source>
        <dbReference type="EMBL" id="KAF7832773.1"/>
    </source>
</evidence>
<name>A0A834WUX7_9FABA</name>
<evidence type="ECO:0000313" key="2">
    <source>
        <dbReference type="Proteomes" id="UP000634136"/>
    </source>
</evidence>
<protein>
    <submittedName>
        <fullName evidence="1">Uncharacterized protein</fullName>
    </submittedName>
</protein>
<gene>
    <name evidence="1" type="ORF">G2W53_015106</name>
</gene>
<reference evidence="1" key="1">
    <citation type="submission" date="2020-09" db="EMBL/GenBank/DDBJ databases">
        <title>Genome-Enabled Discovery of Anthraquinone Biosynthesis in Senna tora.</title>
        <authorList>
            <person name="Kang S.-H."/>
            <person name="Pandey R.P."/>
            <person name="Lee C.-M."/>
            <person name="Sim J.-S."/>
            <person name="Jeong J.-T."/>
            <person name="Choi B.-S."/>
            <person name="Jung M."/>
            <person name="Ginzburg D."/>
            <person name="Zhao K."/>
            <person name="Won S.Y."/>
            <person name="Oh T.-J."/>
            <person name="Yu Y."/>
            <person name="Kim N.-H."/>
            <person name="Lee O.R."/>
            <person name="Lee T.-H."/>
            <person name="Bashyal P."/>
            <person name="Kim T.-S."/>
            <person name="Lee W.-H."/>
            <person name="Kawkins C."/>
            <person name="Kim C.-K."/>
            <person name="Kim J.S."/>
            <person name="Ahn B.O."/>
            <person name="Rhee S.Y."/>
            <person name="Sohng J.K."/>
        </authorList>
    </citation>
    <scope>NUCLEOTIDE SEQUENCE</scope>
    <source>
        <tissue evidence="1">Leaf</tissue>
    </source>
</reference>
<keyword evidence="2" id="KW-1185">Reference proteome</keyword>
<sequence>MPPERSLGAVVSLHQISRCCRLVAADLAGENAEVLQESEGEEASAAAEEEVFGLERGIEEGDDVDASGLEDWRYARGIYGCNHRTLRLKSYCGMLRISNKILTCRSDVLERTTSNEIVINCCKVASLSLAQPLKHSHRRQKLSPSKEDPWPPDISLGAVVSLHQISRRCRLVVADLAGENVEVLWESEGEEASAAAEEEVFLLEVSEENLLLYSV</sequence>
<comment type="caution">
    <text evidence="1">The sequence shown here is derived from an EMBL/GenBank/DDBJ whole genome shotgun (WGS) entry which is preliminary data.</text>
</comment>
<organism evidence="1 2">
    <name type="scientific">Senna tora</name>
    <dbReference type="NCBI Taxonomy" id="362788"/>
    <lineage>
        <taxon>Eukaryota</taxon>
        <taxon>Viridiplantae</taxon>
        <taxon>Streptophyta</taxon>
        <taxon>Embryophyta</taxon>
        <taxon>Tracheophyta</taxon>
        <taxon>Spermatophyta</taxon>
        <taxon>Magnoliopsida</taxon>
        <taxon>eudicotyledons</taxon>
        <taxon>Gunneridae</taxon>
        <taxon>Pentapetalae</taxon>
        <taxon>rosids</taxon>
        <taxon>fabids</taxon>
        <taxon>Fabales</taxon>
        <taxon>Fabaceae</taxon>
        <taxon>Caesalpinioideae</taxon>
        <taxon>Cassia clade</taxon>
        <taxon>Senna</taxon>
    </lineage>
</organism>
<dbReference type="Proteomes" id="UP000634136">
    <property type="component" value="Unassembled WGS sequence"/>
</dbReference>
<proteinExistence type="predicted"/>
<dbReference type="EMBL" id="JAAIUW010000005">
    <property type="protein sequence ID" value="KAF7832773.1"/>
    <property type="molecule type" value="Genomic_DNA"/>
</dbReference>
<dbReference type="AlphaFoldDB" id="A0A834WUX7"/>